<dbReference type="AlphaFoldDB" id="A0A7X0HUX4"/>
<sequence>MEKIESKENELDLEWIQLIQEARNLGIEIEEIREFLSSQKETETERLL</sequence>
<dbReference type="GO" id="GO:0003677">
    <property type="term" value="F:DNA binding"/>
    <property type="evidence" value="ECO:0007669"/>
    <property type="project" value="UniProtKB-KW"/>
</dbReference>
<protein>
    <submittedName>
        <fullName evidence="3">DNA-binding transcriptional MerR regulator</fullName>
    </submittedName>
</protein>
<evidence type="ECO:0000313" key="4">
    <source>
        <dbReference type="Proteomes" id="UP000531594"/>
    </source>
</evidence>
<dbReference type="InterPro" id="IPR000551">
    <property type="entry name" value="MerR-type_HTH_dom"/>
</dbReference>
<evidence type="ECO:0000313" key="3">
    <source>
        <dbReference type="EMBL" id="MBB6447349.1"/>
    </source>
</evidence>
<dbReference type="RefSeq" id="WP_343065363.1">
    <property type="nucleotide sequence ID" value="NZ_JACHGK010000020.1"/>
</dbReference>
<reference evidence="3 4" key="1">
    <citation type="submission" date="2020-08" db="EMBL/GenBank/DDBJ databases">
        <title>Genomic Encyclopedia of Type Strains, Phase IV (KMG-IV): sequencing the most valuable type-strain genomes for metagenomic binning, comparative biology and taxonomic classification.</title>
        <authorList>
            <person name="Goeker M."/>
        </authorList>
    </citation>
    <scope>NUCLEOTIDE SEQUENCE [LARGE SCALE GENOMIC DNA]</scope>
    <source>
        <strain evidence="3 4">DSM 5391</strain>
    </source>
</reference>
<dbReference type="EMBL" id="JACHGK010000020">
    <property type="protein sequence ID" value="MBB6447349.1"/>
    <property type="molecule type" value="Genomic_DNA"/>
</dbReference>
<dbReference type="Proteomes" id="UP000531594">
    <property type="component" value="Unassembled WGS sequence"/>
</dbReference>
<dbReference type="GO" id="GO:0046983">
    <property type="term" value="F:protein dimerization activity"/>
    <property type="evidence" value="ECO:0007669"/>
    <property type="project" value="InterPro"/>
</dbReference>
<dbReference type="SUPFAM" id="SSF47406">
    <property type="entry name" value="SinR repressor dimerisation domain-like"/>
    <property type="match status" value="1"/>
</dbReference>
<proteinExistence type="predicted"/>
<dbReference type="PROSITE" id="PS51500">
    <property type="entry name" value="SIN"/>
    <property type="match status" value="1"/>
</dbReference>
<keyword evidence="3" id="KW-0238">DNA-binding</keyword>
<gene>
    <name evidence="3" type="ORF">HNR53_004029</name>
</gene>
<accession>A0A7X0HUX4</accession>
<keyword evidence="4" id="KW-1185">Reference proteome</keyword>
<dbReference type="Gene3D" id="1.10.1660.10">
    <property type="match status" value="1"/>
</dbReference>
<evidence type="ECO:0000259" key="2">
    <source>
        <dbReference type="PROSITE" id="PS51500"/>
    </source>
</evidence>
<feature type="domain" description="HTH merR-type" evidence="1">
    <location>
        <begin position="12"/>
        <end position="38"/>
    </location>
</feature>
<dbReference type="GO" id="GO:0006355">
    <property type="term" value="P:regulation of DNA-templated transcription"/>
    <property type="evidence" value="ECO:0007669"/>
    <property type="project" value="InterPro"/>
</dbReference>
<feature type="domain" description="Sin" evidence="2">
    <location>
        <begin position="2"/>
        <end position="40"/>
    </location>
</feature>
<dbReference type="InterPro" id="IPR010981">
    <property type="entry name" value="SinR/SinI_dimer_dom"/>
</dbReference>
<dbReference type="PROSITE" id="PS50937">
    <property type="entry name" value="HTH_MERR_2"/>
    <property type="match status" value="1"/>
</dbReference>
<dbReference type="Pfam" id="PF08671">
    <property type="entry name" value="SinI"/>
    <property type="match status" value="1"/>
</dbReference>
<evidence type="ECO:0000259" key="1">
    <source>
        <dbReference type="PROSITE" id="PS50937"/>
    </source>
</evidence>
<name>A0A7X0HUX4_9BACI</name>
<organism evidence="3 4">
    <name type="scientific">Bacillus benzoevorans</name>
    <dbReference type="NCBI Taxonomy" id="1456"/>
    <lineage>
        <taxon>Bacteria</taxon>
        <taxon>Bacillati</taxon>
        <taxon>Bacillota</taxon>
        <taxon>Bacilli</taxon>
        <taxon>Bacillales</taxon>
        <taxon>Bacillaceae</taxon>
        <taxon>Bacillus</taxon>
    </lineage>
</organism>
<dbReference type="InterPro" id="IPR036281">
    <property type="entry name" value="SinR/SinI_dimer_dom_sf"/>
</dbReference>
<comment type="caution">
    <text evidence="3">The sequence shown here is derived from an EMBL/GenBank/DDBJ whole genome shotgun (WGS) entry which is preliminary data.</text>
</comment>